<evidence type="ECO:0000313" key="2">
    <source>
        <dbReference type="Proteomes" id="UP000596049"/>
    </source>
</evidence>
<organism evidence="1 2">
    <name type="scientific">Lysinibacillus agricola</name>
    <dbReference type="NCBI Taxonomy" id="2590012"/>
    <lineage>
        <taxon>Bacteria</taxon>
        <taxon>Bacillati</taxon>
        <taxon>Bacillota</taxon>
        <taxon>Bacilli</taxon>
        <taxon>Bacillales</taxon>
        <taxon>Bacillaceae</taxon>
        <taxon>Lysinibacillus</taxon>
    </lineage>
</organism>
<dbReference type="Proteomes" id="UP000596049">
    <property type="component" value="Chromosome"/>
</dbReference>
<name>A0ABX7AMN7_9BACI</name>
<dbReference type="EMBL" id="CP067341">
    <property type="protein sequence ID" value="QQP10751.1"/>
    <property type="molecule type" value="Genomic_DNA"/>
</dbReference>
<keyword evidence="2" id="KW-1185">Reference proteome</keyword>
<reference evidence="1 2" key="1">
    <citation type="submission" date="2020-01" db="EMBL/GenBank/DDBJ databases">
        <authorList>
            <person name="Liu G."/>
            <person name="Liu B."/>
        </authorList>
    </citation>
    <scope>NUCLEOTIDE SEQUENCE [LARGE SCALE GENOMIC DNA]</scope>
    <source>
        <strain evidence="1 2">FJAT-51161</strain>
    </source>
</reference>
<sequence>MIKLIKKLIKGDGELSFWFNKGNKNTSIHDYRYIRKQNYLEYGNDPDINIKRKWGIHTNGAIKGNKEHKCLDWQLNLGHIHFNYTNFNYNKRVI</sequence>
<accession>A0ABX7AMN7</accession>
<dbReference type="RefSeq" id="WP_053595774.1">
    <property type="nucleotide sequence ID" value="NZ_CP067341.1"/>
</dbReference>
<gene>
    <name evidence="1" type="ORF">FJQ98_16015</name>
</gene>
<evidence type="ECO:0000313" key="1">
    <source>
        <dbReference type="EMBL" id="QQP10751.1"/>
    </source>
</evidence>
<protein>
    <recommendedName>
        <fullName evidence="3">Bacterial toxin 50 domain-containing protein</fullName>
    </recommendedName>
</protein>
<proteinExistence type="predicted"/>
<evidence type="ECO:0008006" key="3">
    <source>
        <dbReference type="Google" id="ProtNLM"/>
    </source>
</evidence>